<comment type="caution">
    <text evidence="1">The sequence shown here is derived from an EMBL/GenBank/DDBJ whole genome shotgun (WGS) entry which is preliminary data.</text>
</comment>
<dbReference type="AlphaFoldDB" id="A0A0F3GRC1"/>
<name>A0A0F3GRC1_9BACT</name>
<sequence length="93" mass="10971">MKSFGQEAVEKWAKIFDCDISEFYRNPEEPPVYKTQQEQEMLDFLKSVQIDDPKVLEFLFLNWSQLRETEGDALIEAVKLLAQKMNKGKKKLK</sequence>
<dbReference type="Proteomes" id="UP000033423">
    <property type="component" value="Unassembled WGS sequence"/>
</dbReference>
<protein>
    <submittedName>
        <fullName evidence="1">Uncharacterized protein</fullName>
    </submittedName>
</protein>
<accession>A0A0F3GRC1</accession>
<keyword evidence="2" id="KW-1185">Reference proteome</keyword>
<reference evidence="1 2" key="1">
    <citation type="submission" date="2015-02" db="EMBL/GenBank/DDBJ databases">
        <title>Single-cell genomics of uncultivated deep-branching MTB reveals a conserved set of magnetosome genes.</title>
        <authorList>
            <person name="Kolinko S."/>
            <person name="Richter M."/>
            <person name="Glockner F.O."/>
            <person name="Brachmann A."/>
            <person name="Schuler D."/>
        </authorList>
    </citation>
    <scope>NUCLEOTIDE SEQUENCE [LARGE SCALE GENOMIC DNA]</scope>
    <source>
        <strain evidence="1">TM-1</strain>
    </source>
</reference>
<gene>
    <name evidence="1" type="ORF">MBAV_003498</name>
</gene>
<evidence type="ECO:0000313" key="1">
    <source>
        <dbReference type="EMBL" id="KJU84307.1"/>
    </source>
</evidence>
<dbReference type="EMBL" id="LACI01001538">
    <property type="protein sequence ID" value="KJU84307.1"/>
    <property type="molecule type" value="Genomic_DNA"/>
</dbReference>
<organism evidence="1 2">
    <name type="scientific">Candidatus Magnetobacterium bavaricum</name>
    <dbReference type="NCBI Taxonomy" id="29290"/>
    <lineage>
        <taxon>Bacteria</taxon>
        <taxon>Pseudomonadati</taxon>
        <taxon>Nitrospirota</taxon>
        <taxon>Thermodesulfovibrionia</taxon>
        <taxon>Thermodesulfovibrionales</taxon>
        <taxon>Candidatus Magnetobacteriaceae</taxon>
        <taxon>Candidatus Magnetobacterium</taxon>
    </lineage>
</organism>
<evidence type="ECO:0000313" key="2">
    <source>
        <dbReference type="Proteomes" id="UP000033423"/>
    </source>
</evidence>
<proteinExistence type="predicted"/>